<dbReference type="InterPro" id="IPR000719">
    <property type="entry name" value="Prot_kinase_dom"/>
</dbReference>
<dbReference type="InterPro" id="IPR027417">
    <property type="entry name" value="P-loop_NTPase"/>
</dbReference>
<dbReference type="eggNOG" id="COG1262">
    <property type="taxonomic scope" value="Bacteria"/>
</dbReference>
<dbReference type="Pfam" id="PF03781">
    <property type="entry name" value="FGE-sulfatase"/>
    <property type="match status" value="1"/>
</dbReference>
<protein>
    <submittedName>
        <fullName evidence="8">Serine/threonine protein kinase</fullName>
    </submittedName>
</protein>
<keyword evidence="2 5" id="KW-0547">Nucleotide-binding</keyword>
<name>D0LGY2_HALO1</name>
<evidence type="ECO:0000256" key="4">
    <source>
        <dbReference type="ARBA" id="ARBA00022840"/>
    </source>
</evidence>
<dbReference type="EMBL" id="CP001804">
    <property type="protein sequence ID" value="ACY14704.1"/>
    <property type="molecule type" value="Genomic_DNA"/>
</dbReference>
<dbReference type="Gene3D" id="3.30.200.20">
    <property type="entry name" value="Phosphorylase Kinase, domain 1"/>
    <property type="match status" value="1"/>
</dbReference>
<dbReference type="InterPro" id="IPR042095">
    <property type="entry name" value="SUMF_sf"/>
</dbReference>
<dbReference type="PANTHER" id="PTHR43289">
    <property type="entry name" value="MITOGEN-ACTIVATED PROTEIN KINASE KINASE KINASE 20-RELATED"/>
    <property type="match status" value="1"/>
</dbReference>
<dbReference type="Gene3D" id="1.10.510.10">
    <property type="entry name" value="Transferase(Phosphotransferase) domain 1"/>
    <property type="match status" value="1"/>
</dbReference>
<evidence type="ECO:0000256" key="3">
    <source>
        <dbReference type="ARBA" id="ARBA00022777"/>
    </source>
</evidence>
<dbReference type="InterPro" id="IPR011009">
    <property type="entry name" value="Kinase-like_dom_sf"/>
</dbReference>
<dbReference type="SUPFAM" id="SSF56436">
    <property type="entry name" value="C-type lectin-like"/>
    <property type="match status" value="1"/>
</dbReference>
<sequence>MTSSIVSEKPARGGGEGGGAASWKVSGSNREREVRIVSTNTQQRRLEALSTESLPDGMVPACDDAMSQFPPGDFDNFRIERALGRGGMGEVYLATDTLIGRLVAIKFIRRPSELARKLFRNEARAVGKLDHANIVRIFHTGEVAKTPYIVTEFVPGRSLGEVLRGRRTPLLWNLALAWGVEIAAGLAAAHRSGVLHRDIKPANVIITEQGHAKVLDFGLAVMAEPCAEASGGESGVGEVGEQVQSGRRLGWIAGTYYYMAPECWRGVNSPASDVYALGVVLFEMCTGRVPFYDVAVDDLGAETAARNAPALADLVPGIDAGFAAVVDRCLAREEAARYADGGALLAALHALLERDLDAIEPYPGLRAFDAADSACYFGRTQESRELIERMNECPMVLVVGKSGVGKSSLMRAGVLSRLRAAEGEDAGAWVVASWVPGRHPLQAMAAALLPFAKRDGQRDEAEIVAALRRDPCAIDAWLEFGGARRLVLAVDQLEELVTMSDDDAGDEARAASRALARLAQGCARIHVLATVRADLFIDVVALPGLERLSARALFLLQPLSETQTREAIVRPAERHGVRFESQDMVDALVQSSIDEVGGLPLLQFALALLWEGRDRERGRITAGALARIGGVAGALARHADRVLAEIPPSTRAEARAILLRLVSLRRSRVRCHLRDFGTERPQRAHALEALVRGRLVVAHELDGDHTYEIAHEALTHGWPTLSGWLAEEDHRLHLKRQLAIDAANWQEQARLDELLWRRRRLRSARALDGEELAPPEAAFLSESRRALRRSLLLWLSLGSAAVVAMVALLGAMHYREQRETLVLLEDGRRSLHYGVAPLMRAYLQERESALHAFSELDIDRMDYETLELKRAAAERAWAGALALTTPLERQMNLTAARLQRALQGPGDSASGRNAWIHLLYLRAVLAETRERYAELNDLVAELEVYGPLWVQRWREAAEVRVSSDARAQSFLVYRFEVGADGKRHRKRVGDDFTAPTQLTLKPGAYLIEMFAAADEENSAAPASELGAAVSDDVPPAIAYPLWVPPGSGGASRAFHVHLDSRAIDRVPPGYVCIPGGKMWFGDGSDADAERIREWEFALPLHQRAIDGFCIGRQEVSYASWLAFLRDLSPEQRAQHLPNAEFSGTRIALQEEDGSFVFVYRFSDDDSEELRVREGERLVYPERTRHREQDWSRLPVTGISGEDVAAFTQWLARRGDSERKRLCREDEWEWAARAPDTRVYPHGDLLLPVDANFDLSYGNRWGATGLDEVGSHPRSRSYLGLDDMVGNAREMTRSISQANQITLRSGSFFRTAQTNRLVNREPMHMGQAIPFSGFRLCTDADWLTPVREDTGPER</sequence>
<organism evidence="8 9">
    <name type="scientific">Haliangium ochraceum (strain DSM 14365 / JCM 11303 / SMP-2)</name>
    <dbReference type="NCBI Taxonomy" id="502025"/>
    <lineage>
        <taxon>Bacteria</taxon>
        <taxon>Pseudomonadati</taxon>
        <taxon>Myxococcota</taxon>
        <taxon>Polyangia</taxon>
        <taxon>Haliangiales</taxon>
        <taxon>Kofleriaceae</taxon>
        <taxon>Haliangium</taxon>
    </lineage>
</organism>
<feature type="region of interest" description="Disordered" evidence="6">
    <location>
        <begin position="1"/>
        <end position="32"/>
    </location>
</feature>
<dbReference type="GO" id="GO:0004674">
    <property type="term" value="F:protein serine/threonine kinase activity"/>
    <property type="evidence" value="ECO:0007669"/>
    <property type="project" value="UniProtKB-KW"/>
</dbReference>
<dbReference type="OrthoDB" id="5476619at2"/>
<dbReference type="Proteomes" id="UP000001880">
    <property type="component" value="Chromosome"/>
</dbReference>
<gene>
    <name evidence="8" type="ordered locus">Hoch_2159</name>
</gene>
<dbReference type="Pfam" id="PF20703">
    <property type="entry name" value="nSTAND1"/>
    <property type="match status" value="1"/>
</dbReference>
<dbReference type="PROSITE" id="PS00107">
    <property type="entry name" value="PROTEIN_KINASE_ATP"/>
    <property type="match status" value="1"/>
</dbReference>
<evidence type="ECO:0000256" key="1">
    <source>
        <dbReference type="ARBA" id="ARBA00022679"/>
    </source>
</evidence>
<keyword evidence="3 8" id="KW-0418">Kinase</keyword>
<accession>D0LGY2</accession>
<dbReference type="eggNOG" id="COG1672">
    <property type="taxonomic scope" value="Bacteria"/>
</dbReference>
<feature type="domain" description="Protein kinase" evidence="7">
    <location>
        <begin position="77"/>
        <end position="352"/>
    </location>
</feature>
<dbReference type="Pfam" id="PF00069">
    <property type="entry name" value="Pkinase"/>
    <property type="match status" value="1"/>
</dbReference>
<dbReference type="InterPro" id="IPR008271">
    <property type="entry name" value="Ser/Thr_kinase_AS"/>
</dbReference>
<feature type="binding site" evidence="5">
    <location>
        <position position="106"/>
    </location>
    <ligand>
        <name>ATP</name>
        <dbReference type="ChEBI" id="CHEBI:30616"/>
    </ligand>
</feature>
<keyword evidence="9" id="KW-1185">Reference proteome</keyword>
<dbReference type="PROSITE" id="PS50011">
    <property type="entry name" value="PROTEIN_KINASE_DOM"/>
    <property type="match status" value="1"/>
</dbReference>
<evidence type="ECO:0000313" key="8">
    <source>
        <dbReference type="EMBL" id="ACY14704.1"/>
    </source>
</evidence>
<dbReference type="HOGENOM" id="CLU_006217_0_0_7"/>
<dbReference type="PROSITE" id="PS00108">
    <property type="entry name" value="PROTEIN_KINASE_ST"/>
    <property type="match status" value="1"/>
</dbReference>
<dbReference type="SUPFAM" id="SSF52540">
    <property type="entry name" value="P-loop containing nucleoside triphosphate hydrolases"/>
    <property type="match status" value="1"/>
</dbReference>
<dbReference type="PANTHER" id="PTHR43289:SF34">
    <property type="entry name" value="SERINE_THREONINE-PROTEIN KINASE YBDM-RELATED"/>
    <property type="match status" value="1"/>
</dbReference>
<proteinExistence type="predicted"/>
<keyword evidence="8" id="KW-0723">Serine/threonine-protein kinase</keyword>
<evidence type="ECO:0000256" key="2">
    <source>
        <dbReference type="ARBA" id="ARBA00022741"/>
    </source>
</evidence>
<dbReference type="eggNOG" id="COG0515">
    <property type="taxonomic scope" value="Bacteria"/>
</dbReference>
<dbReference type="InterPro" id="IPR016187">
    <property type="entry name" value="CTDL_fold"/>
</dbReference>
<dbReference type="GO" id="GO:0005524">
    <property type="term" value="F:ATP binding"/>
    <property type="evidence" value="ECO:0007669"/>
    <property type="project" value="UniProtKB-UniRule"/>
</dbReference>
<dbReference type="KEGG" id="hoh:Hoch_2159"/>
<dbReference type="STRING" id="502025.Hoch_2159"/>
<keyword evidence="4 5" id="KW-0067">ATP-binding</keyword>
<dbReference type="InterPro" id="IPR049052">
    <property type="entry name" value="nSTAND1"/>
</dbReference>
<dbReference type="InterPro" id="IPR005532">
    <property type="entry name" value="SUMF_dom"/>
</dbReference>
<evidence type="ECO:0000259" key="7">
    <source>
        <dbReference type="PROSITE" id="PS50011"/>
    </source>
</evidence>
<dbReference type="InterPro" id="IPR017441">
    <property type="entry name" value="Protein_kinase_ATP_BS"/>
</dbReference>
<reference evidence="8 9" key="1">
    <citation type="journal article" date="2010" name="Stand. Genomic Sci.">
        <title>Complete genome sequence of Haliangium ochraceum type strain (SMP-2).</title>
        <authorList>
            <consortium name="US DOE Joint Genome Institute (JGI-PGF)"/>
            <person name="Ivanova N."/>
            <person name="Daum C."/>
            <person name="Lang E."/>
            <person name="Abt B."/>
            <person name="Kopitz M."/>
            <person name="Saunders E."/>
            <person name="Lapidus A."/>
            <person name="Lucas S."/>
            <person name="Glavina Del Rio T."/>
            <person name="Nolan M."/>
            <person name="Tice H."/>
            <person name="Copeland A."/>
            <person name="Cheng J.F."/>
            <person name="Chen F."/>
            <person name="Bruce D."/>
            <person name="Goodwin L."/>
            <person name="Pitluck S."/>
            <person name="Mavromatis K."/>
            <person name="Pati A."/>
            <person name="Mikhailova N."/>
            <person name="Chen A."/>
            <person name="Palaniappan K."/>
            <person name="Land M."/>
            <person name="Hauser L."/>
            <person name="Chang Y.J."/>
            <person name="Jeffries C.D."/>
            <person name="Detter J.C."/>
            <person name="Brettin T."/>
            <person name="Rohde M."/>
            <person name="Goker M."/>
            <person name="Bristow J."/>
            <person name="Markowitz V."/>
            <person name="Eisen J.A."/>
            <person name="Hugenholtz P."/>
            <person name="Kyrpides N.C."/>
            <person name="Klenk H.P."/>
        </authorList>
    </citation>
    <scope>NUCLEOTIDE SEQUENCE [LARGE SCALE GENOMIC DNA]</scope>
    <source>
        <strain evidence="9">DSM 14365 / CIP 107738 / JCM 11303 / AJ 13395 / SMP-2</strain>
    </source>
</reference>
<dbReference type="CDD" id="cd14014">
    <property type="entry name" value="STKc_PknB_like"/>
    <property type="match status" value="1"/>
</dbReference>
<keyword evidence="1" id="KW-0808">Transferase</keyword>
<dbReference type="SMART" id="SM00220">
    <property type="entry name" value="S_TKc"/>
    <property type="match status" value="1"/>
</dbReference>
<evidence type="ECO:0000313" key="9">
    <source>
        <dbReference type="Proteomes" id="UP000001880"/>
    </source>
</evidence>
<dbReference type="Gene3D" id="3.90.1580.10">
    <property type="entry name" value="paralog of FGE (formylglycine-generating enzyme)"/>
    <property type="match status" value="1"/>
</dbReference>
<dbReference type="RefSeq" id="WP_012827312.1">
    <property type="nucleotide sequence ID" value="NC_013440.1"/>
</dbReference>
<evidence type="ECO:0000256" key="5">
    <source>
        <dbReference type="PROSITE-ProRule" id="PRU10141"/>
    </source>
</evidence>
<dbReference type="SUPFAM" id="SSF56112">
    <property type="entry name" value="Protein kinase-like (PK-like)"/>
    <property type="match status" value="1"/>
</dbReference>
<evidence type="ECO:0000256" key="6">
    <source>
        <dbReference type="SAM" id="MobiDB-lite"/>
    </source>
</evidence>